<organism evidence="1 2">
    <name type="scientific">Citrus sinensis</name>
    <name type="common">Sweet orange</name>
    <name type="synonym">Citrus aurantium var. sinensis</name>
    <dbReference type="NCBI Taxonomy" id="2711"/>
    <lineage>
        <taxon>Eukaryota</taxon>
        <taxon>Viridiplantae</taxon>
        <taxon>Streptophyta</taxon>
        <taxon>Embryophyta</taxon>
        <taxon>Tracheophyta</taxon>
        <taxon>Spermatophyta</taxon>
        <taxon>Magnoliopsida</taxon>
        <taxon>eudicotyledons</taxon>
        <taxon>Gunneridae</taxon>
        <taxon>Pentapetalae</taxon>
        <taxon>rosids</taxon>
        <taxon>malvids</taxon>
        <taxon>Sapindales</taxon>
        <taxon>Rutaceae</taxon>
        <taxon>Aurantioideae</taxon>
        <taxon>Citrus</taxon>
    </lineage>
</organism>
<keyword evidence="2" id="KW-1185">Reference proteome</keyword>
<name>A0ACB8L939_CITSI</name>
<proteinExistence type="predicted"/>
<dbReference type="EMBL" id="CM039173">
    <property type="protein sequence ID" value="KAH9769822.1"/>
    <property type="molecule type" value="Genomic_DNA"/>
</dbReference>
<gene>
    <name evidence="1" type="ORF">KPL71_012155</name>
</gene>
<evidence type="ECO:0000313" key="2">
    <source>
        <dbReference type="Proteomes" id="UP000829398"/>
    </source>
</evidence>
<evidence type="ECO:0000313" key="1">
    <source>
        <dbReference type="EMBL" id="KAH9769822.1"/>
    </source>
</evidence>
<dbReference type="Proteomes" id="UP000829398">
    <property type="component" value="Chromosome 4"/>
</dbReference>
<reference evidence="2" key="1">
    <citation type="journal article" date="2023" name="Hortic. Res.">
        <title>A chromosome-level phased genome enabling allele-level studies in sweet orange: a case study on citrus Huanglongbing tolerance.</title>
        <authorList>
            <person name="Wu B."/>
            <person name="Yu Q."/>
            <person name="Deng Z."/>
            <person name="Duan Y."/>
            <person name="Luo F."/>
            <person name="Gmitter F. Jr."/>
        </authorList>
    </citation>
    <scope>NUCLEOTIDE SEQUENCE [LARGE SCALE GENOMIC DNA]</scope>
    <source>
        <strain evidence="2">cv. Valencia</strain>
    </source>
</reference>
<sequence>MDSLVGFRFHPTDEEIILLLTMKRRDLVSPSVRSRKSISTALSPGSYPVSHSDIQSEAEVWYFFCEPYYKYTKSKRVHRRTKEGYWKKTGRGSNIKRKYKTEVIGTKKILSFSRDDAAAEKDKTEWVIHEIAVEDSPDYKKDFVVCRLERKREKKTLGVVSTKRKREKKTLGVVSTKRKRDKKLGVSTSDGDQSCQNLTSKRSHVAEDTNRNHVAEKVDLVSTRNHVAENIGLVPEPQGRDHSISCYRNHVAEKIVEDSVEAETRRLAELNRRGDGYDGRNDTSVSAVQSSDYPEQESSDYNGSSCGSGLLNSQLDGGQVGGQFNSRRDFQTEYSPEETGETTPDFLTSKSDEGVYMEGGSDANPETESFNEWGQVSEKFSLLSGLGVPLQTGYFKVNVDGATNSDKQISGQGAVIRYETRDVIATAIKPFYGDVSFVEAQATEWCVQIAGFPTLALLDVDVESLPRGC</sequence>
<accession>A0ACB8L939</accession>
<comment type="caution">
    <text evidence="1">The sequence shown here is derived from an EMBL/GenBank/DDBJ whole genome shotgun (WGS) entry which is preliminary data.</text>
</comment>
<protein>
    <submittedName>
        <fullName evidence="1">NAC domain-containing protein 4</fullName>
    </submittedName>
</protein>